<evidence type="ECO:0000313" key="10">
    <source>
        <dbReference type="EMBL" id="AOW04989.1"/>
    </source>
</evidence>
<evidence type="ECO:0000259" key="8">
    <source>
        <dbReference type="PROSITE" id="PS50214"/>
    </source>
</evidence>
<dbReference type="Proteomes" id="UP000182444">
    <property type="component" value="Chromosome 1E"/>
</dbReference>
<dbReference type="EMBL" id="KZ859013">
    <property type="protein sequence ID" value="RDW25065.1"/>
    <property type="molecule type" value="Genomic_DNA"/>
</dbReference>
<dbReference type="InterPro" id="IPR034028">
    <property type="entry name" value="ZnMc_ADAM_fungal"/>
</dbReference>
<keyword evidence="4" id="KW-0862">Zinc</keyword>
<dbReference type="EMBL" id="CP017557">
    <property type="protein sequence ID" value="AOW04989.1"/>
    <property type="molecule type" value="Genomic_DNA"/>
</dbReference>
<dbReference type="Pfam" id="PF00200">
    <property type="entry name" value="Disintegrin"/>
    <property type="match status" value="1"/>
</dbReference>
<evidence type="ECO:0000256" key="6">
    <source>
        <dbReference type="SAM" id="Phobius"/>
    </source>
</evidence>
<dbReference type="OrthoDB" id="5951731at2759"/>
<organism evidence="10 12">
    <name type="scientific">Yarrowia lipolytica</name>
    <name type="common">Candida lipolytica</name>
    <dbReference type="NCBI Taxonomy" id="4952"/>
    <lineage>
        <taxon>Eukaryota</taxon>
        <taxon>Fungi</taxon>
        <taxon>Dikarya</taxon>
        <taxon>Ascomycota</taxon>
        <taxon>Saccharomycotina</taxon>
        <taxon>Dipodascomycetes</taxon>
        <taxon>Dipodascales</taxon>
        <taxon>Dipodascales incertae sedis</taxon>
        <taxon>Yarrowia</taxon>
    </lineage>
</organism>
<dbReference type="RefSeq" id="XP_503584.1">
    <property type="nucleotide sequence ID" value="XM_503584.1"/>
</dbReference>
<feature type="compositionally biased region" description="Pro residues" evidence="5">
    <location>
        <begin position="861"/>
        <end position="872"/>
    </location>
</feature>
<gene>
    <name evidence="11" type="ORF">B0I71DRAFT_133204</name>
    <name evidence="10" type="ORF">YALI1_E06317g</name>
</gene>
<dbReference type="GeneID" id="2912315"/>
<keyword evidence="6" id="KW-0812">Transmembrane</keyword>
<dbReference type="VEuPathDB" id="FungiDB:YALI0_E05423g"/>
<dbReference type="FunFam" id="4.10.70.10:FF:000003">
    <property type="entry name" value="Disintegrin and metalloproteinase domain-containing protein 17"/>
    <property type="match status" value="1"/>
</dbReference>
<feature type="domain" description="Peptidase M12B" evidence="9">
    <location>
        <begin position="317"/>
        <end position="533"/>
    </location>
</feature>
<dbReference type="Gene3D" id="3.40.390.10">
    <property type="entry name" value="Collagenase (Catalytic Domain)"/>
    <property type="match status" value="1"/>
</dbReference>
<reference evidence="10 12" key="1">
    <citation type="journal article" date="2016" name="PLoS ONE">
        <title>Sequence Assembly of Yarrowia lipolytica Strain W29/CLIB89 Shows Transposable Element Diversity.</title>
        <authorList>
            <person name="Magnan C."/>
            <person name="Yu J."/>
            <person name="Chang I."/>
            <person name="Jahn E."/>
            <person name="Kanomata Y."/>
            <person name="Wu J."/>
            <person name="Zeller M."/>
            <person name="Oakes M."/>
            <person name="Baldi P."/>
            <person name="Sandmeyer S."/>
        </authorList>
    </citation>
    <scope>NUCLEOTIDE SEQUENCE [LARGE SCALE GENOMIC DNA]</scope>
    <source>
        <strain evidence="10">CLIB89</strain>
        <strain evidence="12">CLIB89(W29)</strain>
    </source>
</reference>
<evidence type="ECO:0000256" key="2">
    <source>
        <dbReference type="ARBA" id="ARBA00056552"/>
    </source>
</evidence>
<dbReference type="SMART" id="SM00050">
    <property type="entry name" value="DISIN"/>
    <property type="match status" value="1"/>
</dbReference>
<dbReference type="Gene3D" id="4.10.70.10">
    <property type="entry name" value="Disintegrin domain"/>
    <property type="match status" value="1"/>
</dbReference>
<feature type="transmembrane region" description="Helical" evidence="6">
    <location>
        <begin position="766"/>
        <end position="787"/>
    </location>
</feature>
<feature type="chain" id="PRO_5036017825" description="Disintegrin and metalloproteinase domain-containing protein B" evidence="7">
    <location>
        <begin position="16"/>
        <end position="872"/>
    </location>
</feature>
<feature type="compositionally biased region" description="Gly residues" evidence="5">
    <location>
        <begin position="819"/>
        <end position="829"/>
    </location>
</feature>
<dbReference type="PROSITE" id="PS50215">
    <property type="entry name" value="ADAM_MEPRO"/>
    <property type="match status" value="1"/>
</dbReference>
<feature type="active site" evidence="4">
    <location>
        <position position="472"/>
    </location>
</feature>
<keyword evidence="7" id="KW-0732">Signal</keyword>
<dbReference type="GO" id="GO:0004222">
    <property type="term" value="F:metalloendopeptidase activity"/>
    <property type="evidence" value="ECO:0007669"/>
    <property type="project" value="InterPro"/>
</dbReference>
<dbReference type="InterPro" id="IPR001590">
    <property type="entry name" value="Peptidase_M12B"/>
</dbReference>
<comment type="function">
    <text evidence="2">Probable zinc protease.</text>
</comment>
<dbReference type="SUPFAM" id="SSF55486">
    <property type="entry name" value="Metalloproteases ('zincins'), catalytic domain"/>
    <property type="match status" value="1"/>
</dbReference>
<dbReference type="PANTHER" id="PTHR11905:SF159">
    <property type="entry name" value="ADAM METALLOPROTEASE"/>
    <property type="match status" value="1"/>
</dbReference>
<dbReference type="InterPro" id="IPR024079">
    <property type="entry name" value="MetalloPept_cat_dom_sf"/>
</dbReference>
<dbReference type="PROSITE" id="PS50214">
    <property type="entry name" value="DISINTEGRIN_2"/>
    <property type="match status" value="1"/>
</dbReference>
<proteinExistence type="predicted"/>
<dbReference type="GO" id="GO:0046872">
    <property type="term" value="F:metal ion binding"/>
    <property type="evidence" value="ECO:0007669"/>
    <property type="project" value="UniProtKB-KW"/>
</dbReference>
<dbReference type="SUPFAM" id="SSF57552">
    <property type="entry name" value="Blood coagulation inhibitor (disintegrin)"/>
    <property type="match status" value="1"/>
</dbReference>
<keyword evidence="1" id="KW-1015">Disulfide bond</keyword>
<reference evidence="11 13" key="2">
    <citation type="submission" date="2018-07" db="EMBL/GenBank/DDBJ databases">
        <title>Draft Genome Assemblies for Five Robust Yarrowia lipolytica Strains Exhibiting High Lipid Production and Pentose Sugar Utilization and Sugar Alcohol Secretion from Undetoxified Lignocellulosic Biomass Hydrolysates.</title>
        <authorList>
            <consortium name="DOE Joint Genome Institute"/>
            <person name="Walker C."/>
            <person name="Ryu S."/>
            <person name="Na H."/>
            <person name="Zane M."/>
            <person name="LaButti K."/>
            <person name="Lipzen A."/>
            <person name="Haridas S."/>
            <person name="Barry K."/>
            <person name="Grigoriev I.V."/>
            <person name="Quarterman J."/>
            <person name="Slininger P."/>
            <person name="Dien B."/>
            <person name="Trinh C.T."/>
        </authorList>
    </citation>
    <scope>NUCLEOTIDE SEQUENCE [LARGE SCALE GENOMIC DNA]</scope>
    <source>
        <strain evidence="11 13">YB392</strain>
    </source>
</reference>
<evidence type="ECO:0000256" key="7">
    <source>
        <dbReference type="SAM" id="SignalP"/>
    </source>
</evidence>
<feature type="domain" description="Disintegrin" evidence="8">
    <location>
        <begin position="559"/>
        <end position="648"/>
    </location>
</feature>
<keyword evidence="6" id="KW-0472">Membrane</keyword>
<comment type="caution">
    <text evidence="4">Lacks conserved residue(s) required for the propagation of feature annotation.</text>
</comment>
<protein>
    <recommendedName>
        <fullName evidence="3">Disintegrin and metalloproteinase domain-containing protein B</fullName>
    </recommendedName>
</protein>
<dbReference type="InterPro" id="IPR036436">
    <property type="entry name" value="Disintegrin_dom_sf"/>
</dbReference>
<accession>A0A1D8NH82</accession>
<evidence type="ECO:0000256" key="3">
    <source>
        <dbReference type="ARBA" id="ARBA00074021"/>
    </source>
</evidence>
<evidence type="ECO:0000256" key="4">
    <source>
        <dbReference type="PROSITE-ProRule" id="PRU00276"/>
    </source>
</evidence>
<evidence type="ECO:0000313" key="12">
    <source>
        <dbReference type="Proteomes" id="UP000182444"/>
    </source>
</evidence>
<keyword evidence="6" id="KW-1133">Transmembrane helix</keyword>
<dbReference type="Pfam" id="PF13688">
    <property type="entry name" value="Reprolysin_5"/>
    <property type="match status" value="1"/>
</dbReference>
<feature type="binding site" evidence="4">
    <location>
        <position position="471"/>
    </location>
    <ligand>
        <name>Zn(2+)</name>
        <dbReference type="ChEBI" id="CHEBI:29105"/>
        <note>catalytic</note>
    </ligand>
</feature>
<sequence length="872" mass="94401">MKLLNIFTIATVASAMSLRRQEPISHVEPADTIFHIDPDLLQPHSSFSLSVKVPIPEGGAHYNRLQQRWYVHADPNARRDAESFFKKRSIGHIGEDIAAHGGLEGWTRDPTDVFKYLMRNDSSPIEAPSGFEEYKLVLTPSDVDMLDKALSSTPSLLYKGTAYRKLNVYDQQTGDVAASYRKVGWARIMVKKVPDEEPQVEGAWMVDDPTGLGVPGTVYHISDQESFRAMANADPDQSKAEMKLMKRALVDKPTSMLVWRESDAYTKDLESPTDYSFVTKEMTILSKRQSDIGGGGSSSGLALSSTIGDTSGCPNHKQIALIGAAADCNYMKDFNSTESVRANILANMNTISQLYEQSFNISLGLKALVLANSTDCPTTAVDSAPWNYECTATQPNAISDRLSAFSQWRGDRSSDGIAAWTLFTDCAQGSTVGLSWLGVLCGARASQQGNTWVAGTNVVAKTSLEWKVWAHELGHIFGAVHDCTSQTCSDGTVDKNDCCPMSTSACNANGQWIMNPASGQQETTFSECTKGNICAGIGRNSLNTSCLIDNTGGIKLLTENECGNGIVEEGEDCDCGGEEGCRGNTCCDPKTCKFRTGAVCDDANQACCNQCQFAPSTQECRSSKGPCDPAEFCTGNSSSCPPDLTTENGKSCEDPSRPGFGGLQCIAGLCTSRDLQCFTLMQNRTTLVGNTPANVTQACDQGRCSISCRDPNLPNVCFGSQYNFLDGTPCGRGGKCLRGQCSGNTNDYFRSWFDDAGGWISRNTGAFVGIIVGVVGGIIVLILIGCFRRWRHRKRAMPVYPVKNNYARRAPPPPPPMGGNRGPIGGAGGANMYPPPPPAQYPFKYESRQSQQYPSQDVYPPAAPPPSYSRQW</sequence>
<dbReference type="AlphaFoldDB" id="A0A1D8NH82"/>
<feature type="binding site" evidence="4">
    <location>
        <position position="481"/>
    </location>
    <ligand>
        <name>Zn(2+)</name>
        <dbReference type="ChEBI" id="CHEBI:29105"/>
        <note>catalytic</note>
    </ligand>
</feature>
<feature type="signal peptide" evidence="7">
    <location>
        <begin position="1"/>
        <end position="15"/>
    </location>
</feature>
<evidence type="ECO:0000259" key="9">
    <source>
        <dbReference type="PROSITE" id="PS50215"/>
    </source>
</evidence>
<dbReference type="KEGG" id="yli:2912315"/>
<dbReference type="VEuPathDB" id="FungiDB:YALI1_E06317g"/>
<dbReference type="CDD" id="cd04271">
    <property type="entry name" value="ZnMc_ADAM_fungal"/>
    <property type="match status" value="1"/>
</dbReference>
<keyword evidence="4" id="KW-0479">Metal-binding</keyword>
<name>A0A1D8NH82_YARLL</name>
<feature type="region of interest" description="Disordered" evidence="5">
    <location>
        <begin position="805"/>
        <end position="872"/>
    </location>
</feature>
<feature type="binding site" evidence="4">
    <location>
        <position position="475"/>
    </location>
    <ligand>
        <name>Zn(2+)</name>
        <dbReference type="ChEBI" id="CHEBI:29105"/>
        <note>catalytic</note>
    </ligand>
</feature>
<dbReference type="PANTHER" id="PTHR11905">
    <property type="entry name" value="ADAM A DISINTEGRIN AND METALLOPROTEASE DOMAIN"/>
    <property type="match status" value="1"/>
</dbReference>
<evidence type="ECO:0000256" key="1">
    <source>
        <dbReference type="ARBA" id="ARBA00023157"/>
    </source>
</evidence>
<dbReference type="eggNOG" id="KOG3607">
    <property type="taxonomic scope" value="Eukaryota"/>
</dbReference>
<evidence type="ECO:0000313" key="13">
    <source>
        <dbReference type="Proteomes" id="UP000256601"/>
    </source>
</evidence>
<dbReference type="OMA" id="WNADCSA"/>
<dbReference type="GO" id="GO:0006508">
    <property type="term" value="P:proteolysis"/>
    <property type="evidence" value="ECO:0007669"/>
    <property type="project" value="InterPro"/>
</dbReference>
<evidence type="ECO:0000256" key="5">
    <source>
        <dbReference type="SAM" id="MobiDB-lite"/>
    </source>
</evidence>
<dbReference type="Proteomes" id="UP000256601">
    <property type="component" value="Unassembled WGS sequence"/>
</dbReference>
<dbReference type="InterPro" id="IPR001762">
    <property type="entry name" value="Disintegrin_dom"/>
</dbReference>
<evidence type="ECO:0000313" key="11">
    <source>
        <dbReference type="EMBL" id="RDW25065.1"/>
    </source>
</evidence>